<dbReference type="EMBL" id="JBEPMP010000001">
    <property type="protein sequence ID" value="MET3726833.1"/>
    <property type="molecule type" value="Genomic_DNA"/>
</dbReference>
<name>A0ABV2LE23_9BACL</name>
<evidence type="ECO:0000313" key="2">
    <source>
        <dbReference type="EMBL" id="MET3726833.1"/>
    </source>
</evidence>
<comment type="caution">
    <text evidence="2">The sequence shown here is derived from an EMBL/GenBank/DDBJ whole genome shotgun (WGS) entry which is preliminary data.</text>
</comment>
<accession>A0ABV2LE23</accession>
<sequence>MGFLKGLGKVAGQVAGGVVGGTVKIIGEATNNKFIQEIGDGVYHASVQAGELAGQAASGLVDVASGIIQQDNSKIDDGFSDIGKAVGTTAKGVGRTIVTVAENGGTLVKGILENDTTLLKDGAKGLVKTAAVVTLAVGVVDMVDGSDAVAASELPETPTNDSDVQHVDPHWRTLEDGRQIWVDGDGDTTNNLSADEGGGYFRSGSETTLPNHDESVASTSNVHHVEPHWRILENGEQIWVDGDGDTSTNLTEEQGGGYFRSNPDGILSNNLDK</sequence>
<evidence type="ECO:0000256" key="1">
    <source>
        <dbReference type="SAM" id="MobiDB-lite"/>
    </source>
</evidence>
<dbReference type="Proteomes" id="UP001549097">
    <property type="component" value="Unassembled WGS sequence"/>
</dbReference>
<dbReference type="RefSeq" id="WP_198768551.1">
    <property type="nucleotide sequence ID" value="NZ_JAEACF010000001.1"/>
</dbReference>
<evidence type="ECO:0000313" key="3">
    <source>
        <dbReference type="Proteomes" id="UP001549097"/>
    </source>
</evidence>
<gene>
    <name evidence="2" type="ORF">ABID52_000414</name>
</gene>
<organism evidence="2 3">
    <name type="scientific">Fictibacillus halophilus</name>
    <dbReference type="NCBI Taxonomy" id="1610490"/>
    <lineage>
        <taxon>Bacteria</taxon>
        <taxon>Bacillati</taxon>
        <taxon>Bacillota</taxon>
        <taxon>Bacilli</taxon>
        <taxon>Bacillales</taxon>
        <taxon>Fictibacillaceae</taxon>
        <taxon>Fictibacillus</taxon>
    </lineage>
</organism>
<protein>
    <submittedName>
        <fullName evidence="2">Uncharacterized protein</fullName>
    </submittedName>
</protein>
<reference evidence="2 3" key="1">
    <citation type="submission" date="2024-06" db="EMBL/GenBank/DDBJ databases">
        <title>Genomic Encyclopedia of Type Strains, Phase IV (KMG-IV): sequencing the most valuable type-strain genomes for metagenomic binning, comparative biology and taxonomic classification.</title>
        <authorList>
            <person name="Goeker M."/>
        </authorList>
    </citation>
    <scope>NUCLEOTIDE SEQUENCE [LARGE SCALE GENOMIC DNA]</scope>
    <source>
        <strain evidence="2 3">DSM 100124</strain>
    </source>
</reference>
<proteinExistence type="predicted"/>
<feature type="region of interest" description="Disordered" evidence="1">
    <location>
        <begin position="245"/>
        <end position="273"/>
    </location>
</feature>
<keyword evidence="3" id="KW-1185">Reference proteome</keyword>